<accession>A0AAD5LU02</accession>
<dbReference type="PROSITE" id="PS00624">
    <property type="entry name" value="GMC_OXRED_2"/>
    <property type="match status" value="1"/>
</dbReference>
<dbReference type="Gene3D" id="3.50.50.60">
    <property type="entry name" value="FAD/NAD(P)-binding domain"/>
    <property type="match status" value="1"/>
</dbReference>
<dbReference type="GO" id="GO:0050660">
    <property type="term" value="F:flavin adenine dinucleotide binding"/>
    <property type="evidence" value="ECO:0007669"/>
    <property type="project" value="InterPro"/>
</dbReference>
<comment type="caution">
    <text evidence="6">The sequence shown here is derived from an EMBL/GenBank/DDBJ whole genome shotgun (WGS) entry which is preliminary data.</text>
</comment>
<dbReference type="SMART" id="SM00223">
    <property type="entry name" value="APPLE"/>
    <property type="match status" value="4"/>
</dbReference>
<feature type="signal peptide" evidence="4">
    <location>
        <begin position="1"/>
        <end position="24"/>
    </location>
</feature>
<dbReference type="EMBL" id="JAKCXM010000602">
    <property type="protein sequence ID" value="KAJ0392616.1"/>
    <property type="molecule type" value="Genomic_DNA"/>
</dbReference>
<evidence type="ECO:0000256" key="2">
    <source>
        <dbReference type="ARBA" id="ARBA00023157"/>
    </source>
</evidence>
<feature type="domain" description="Glucose-methanol-choline oxidoreductase N-terminal" evidence="5">
    <location>
        <begin position="279"/>
        <end position="293"/>
    </location>
</feature>
<keyword evidence="1" id="KW-0677">Repeat</keyword>
<evidence type="ECO:0000256" key="4">
    <source>
        <dbReference type="SAM" id="SignalP"/>
    </source>
</evidence>
<dbReference type="PANTHER" id="PTHR47190">
    <property type="entry name" value="DEHYDROGENASE, PUTATIVE-RELATED"/>
    <property type="match status" value="1"/>
</dbReference>
<dbReference type="SUPFAM" id="SSF51905">
    <property type="entry name" value="FAD/NAD(P)-binding domain"/>
    <property type="match status" value="1"/>
</dbReference>
<dbReference type="InterPro" id="IPR007867">
    <property type="entry name" value="GMC_OxRtase_C"/>
</dbReference>
<dbReference type="InterPro" id="IPR053208">
    <property type="entry name" value="GMC_Oxidoreductase_CD"/>
</dbReference>
<keyword evidence="2" id="KW-1015">Disulfide bond</keyword>
<name>A0AAD5LU02_PYTIN</name>
<dbReference type="GO" id="GO:0005576">
    <property type="term" value="C:extracellular region"/>
    <property type="evidence" value="ECO:0007669"/>
    <property type="project" value="InterPro"/>
</dbReference>
<dbReference type="Pfam" id="PF05199">
    <property type="entry name" value="GMC_oxred_C"/>
    <property type="match status" value="1"/>
</dbReference>
<dbReference type="Pfam" id="PF13450">
    <property type="entry name" value="NAD_binding_8"/>
    <property type="match status" value="1"/>
</dbReference>
<keyword evidence="4" id="KW-0732">Signal</keyword>
<sequence>MRVLRPITPLFVTAALVAVPAVLAQPVYDVVIVGSGPGGLVAAEFLSRDPSVSVLILEAGLPSLQATGGNDAPDYATSKGWTKFDIPGEFDNTIYNPTNEKYRVDWISGPYMWLGKLVGGCSSINAALYFRPPDAYVSNMKWPFSPQRVASLMDANEEIHGATDAPSADGQYYLQEAYNIVANAFRNVGYAEKKINDAAARNAKSKTFGHAPYTIKNGLRDTPAKAFWSKMKDRPNVKLVTSAMVNYIKQWQGRATGVVYNNDVQVALSARGAVIMAAGALSTPKVLIQSGIGPQDQLNLLRGRADFPGVQATASGGWVVNNNVGKSLFDTNVVFASFSHPDMKSFQYKTKPSWAIQQFMTQGQTGGWASPGPVLIGYENYNVNGRQYEFQTTVLTNGFGASYSQGNAFTTSLYVNNPESRDYSSFTADGRWLGFTQGSLYLSTANDLAAMQNYATRVVDALRAVGATFLSAANGQSVADWVNANKGLITHHFGGSCYASSDGGDAKRCADDKLRVVGTSNVFVGDASAMRDGTVNPYGFIMYVGREAAEQVKSYLAGGGGPTPPPATCSIENGVDYVGNDVGSAPSATAEGCCSICQNRAGCKAYSWTSMNGGTCWLKSGKGATKADPNVRSAVLGTAPPPPTPPPTPTPTPTPTSTPAPGCAIENNVDYISNDIASALSATAEGCCAICRGRPGCTAFSWTNYNGGTCWLKSAKGATVAKTGVRSAVVVATPPPSQCSAIEMNVDYQGNDVGNAPSGTAEGCCGICGQRLDCAAYTWTNYNGGWCWLKSAKGPAVAKTGARSAVFTDRSTACTIEKDTDYFGNDIGSAPSATAANCCSICRGRAGCGAFTWTNFSGGTCWLKSKAGTPSNKAGAVSGKL</sequence>
<evidence type="ECO:0000259" key="5">
    <source>
        <dbReference type="PROSITE" id="PS00624"/>
    </source>
</evidence>
<dbReference type="InterPro" id="IPR036188">
    <property type="entry name" value="FAD/NAD-bd_sf"/>
</dbReference>
<dbReference type="GO" id="GO:0016614">
    <property type="term" value="F:oxidoreductase activity, acting on CH-OH group of donors"/>
    <property type="evidence" value="ECO:0007669"/>
    <property type="project" value="InterPro"/>
</dbReference>
<dbReference type="InterPro" id="IPR000177">
    <property type="entry name" value="Apple"/>
</dbReference>
<feature type="region of interest" description="Disordered" evidence="3">
    <location>
        <begin position="632"/>
        <end position="660"/>
    </location>
</feature>
<dbReference type="InterPro" id="IPR000172">
    <property type="entry name" value="GMC_OxRdtase_N"/>
</dbReference>
<evidence type="ECO:0000256" key="3">
    <source>
        <dbReference type="SAM" id="MobiDB-lite"/>
    </source>
</evidence>
<evidence type="ECO:0000313" key="7">
    <source>
        <dbReference type="Proteomes" id="UP001209570"/>
    </source>
</evidence>
<dbReference type="Pfam" id="PF14295">
    <property type="entry name" value="PAN_4"/>
    <property type="match status" value="4"/>
</dbReference>
<dbReference type="Proteomes" id="UP001209570">
    <property type="component" value="Unassembled WGS sequence"/>
</dbReference>
<dbReference type="GO" id="GO:0006508">
    <property type="term" value="P:proteolysis"/>
    <property type="evidence" value="ECO:0007669"/>
    <property type="project" value="InterPro"/>
</dbReference>
<dbReference type="Pfam" id="PF00732">
    <property type="entry name" value="GMC_oxred_N"/>
    <property type="match status" value="1"/>
</dbReference>
<gene>
    <name evidence="6" type="ORF">P43SY_006573</name>
</gene>
<feature type="chain" id="PRO_5042210949" description="Glucose-methanol-choline oxidoreductase N-terminal domain-containing protein" evidence="4">
    <location>
        <begin position="25"/>
        <end position="881"/>
    </location>
</feature>
<dbReference type="Gene3D" id="3.50.4.10">
    <property type="entry name" value="Hepatocyte Growth Factor"/>
    <property type="match status" value="4"/>
</dbReference>
<keyword evidence="7" id="KW-1185">Reference proteome</keyword>
<protein>
    <recommendedName>
        <fullName evidence="5">Glucose-methanol-choline oxidoreductase N-terminal domain-containing protein</fullName>
    </recommendedName>
</protein>
<evidence type="ECO:0000256" key="1">
    <source>
        <dbReference type="ARBA" id="ARBA00022737"/>
    </source>
</evidence>
<evidence type="ECO:0000313" key="6">
    <source>
        <dbReference type="EMBL" id="KAJ0392616.1"/>
    </source>
</evidence>
<dbReference type="Gene3D" id="3.30.410.10">
    <property type="entry name" value="Cholesterol Oxidase, domain 2"/>
    <property type="match status" value="1"/>
</dbReference>
<proteinExistence type="predicted"/>
<dbReference type="SUPFAM" id="SSF54373">
    <property type="entry name" value="FAD-linked reductases, C-terminal domain"/>
    <property type="match status" value="1"/>
</dbReference>
<organism evidence="6 7">
    <name type="scientific">Pythium insidiosum</name>
    <name type="common">Pythiosis disease agent</name>
    <dbReference type="NCBI Taxonomy" id="114742"/>
    <lineage>
        <taxon>Eukaryota</taxon>
        <taxon>Sar</taxon>
        <taxon>Stramenopiles</taxon>
        <taxon>Oomycota</taxon>
        <taxon>Peronosporomycetes</taxon>
        <taxon>Pythiales</taxon>
        <taxon>Pythiaceae</taxon>
        <taxon>Pythium</taxon>
    </lineage>
</organism>
<dbReference type="CDD" id="cd01100">
    <property type="entry name" value="APPLE_Factor_XI_like"/>
    <property type="match status" value="4"/>
</dbReference>
<feature type="compositionally biased region" description="Pro residues" evidence="3">
    <location>
        <begin position="639"/>
        <end position="658"/>
    </location>
</feature>
<reference evidence="6" key="1">
    <citation type="submission" date="2021-12" db="EMBL/GenBank/DDBJ databases">
        <title>Prjna785345.</title>
        <authorList>
            <person name="Rujirawat T."/>
            <person name="Krajaejun T."/>
        </authorList>
    </citation>
    <scope>NUCLEOTIDE SEQUENCE</scope>
    <source>
        <strain evidence="6">Pi057C3</strain>
    </source>
</reference>
<dbReference type="AlphaFoldDB" id="A0AAD5LU02"/>
<dbReference type="PANTHER" id="PTHR47190:SF2">
    <property type="entry name" value="CELLOBIOSE DEHYDROGENASE (AFU_ORTHOLOGUE AFUA_2G17620)"/>
    <property type="match status" value="1"/>
</dbReference>
<dbReference type="InterPro" id="IPR003609">
    <property type="entry name" value="Pan_app"/>
</dbReference>